<dbReference type="PROSITE" id="PS51257">
    <property type="entry name" value="PROKAR_LIPOPROTEIN"/>
    <property type="match status" value="1"/>
</dbReference>
<feature type="domain" description="Glycine zipper" evidence="2">
    <location>
        <begin position="35"/>
        <end position="78"/>
    </location>
</feature>
<evidence type="ECO:0000259" key="2">
    <source>
        <dbReference type="Pfam" id="PF13488"/>
    </source>
</evidence>
<organism evidence="3">
    <name type="scientific">marine sediment metagenome</name>
    <dbReference type="NCBI Taxonomy" id="412755"/>
    <lineage>
        <taxon>unclassified sequences</taxon>
        <taxon>metagenomes</taxon>
        <taxon>ecological metagenomes</taxon>
    </lineage>
</organism>
<name>A0A0F9IYY4_9ZZZZ</name>
<dbReference type="Pfam" id="PF13488">
    <property type="entry name" value="Gly-zipper_Omp"/>
    <property type="match status" value="1"/>
</dbReference>
<dbReference type="AlphaFoldDB" id="A0A0F9IYY4"/>
<feature type="transmembrane region" description="Helical" evidence="1">
    <location>
        <begin position="55"/>
        <end position="75"/>
    </location>
</feature>
<sequence>MIFYKFWRGKNMKKIYLILCLIGIIVVGCESKTATGAVVGAGVGAGVGAALGGGAGAAIGAGAGAASGALVGAALDEQDRKIMEKTSPRTVERMDRKEPLTINDIIKLSQGGVSDDTIIRYIQETRTTYNLSQAQINRLQEAGVSQRVINYMVDTGK</sequence>
<proteinExistence type="predicted"/>
<gene>
    <name evidence="3" type="ORF">LCGC14_1820310</name>
</gene>
<keyword evidence="1" id="KW-0472">Membrane</keyword>
<reference evidence="3" key="1">
    <citation type="journal article" date="2015" name="Nature">
        <title>Complex archaea that bridge the gap between prokaryotes and eukaryotes.</title>
        <authorList>
            <person name="Spang A."/>
            <person name="Saw J.H."/>
            <person name="Jorgensen S.L."/>
            <person name="Zaremba-Niedzwiedzka K."/>
            <person name="Martijn J."/>
            <person name="Lind A.E."/>
            <person name="van Eijk R."/>
            <person name="Schleper C."/>
            <person name="Guy L."/>
            <person name="Ettema T.J."/>
        </authorList>
    </citation>
    <scope>NUCLEOTIDE SEQUENCE</scope>
</reference>
<dbReference type="InterPro" id="IPR039567">
    <property type="entry name" value="Gly-zipper"/>
</dbReference>
<dbReference type="EMBL" id="LAZR01017816">
    <property type="protein sequence ID" value="KKL98850.1"/>
    <property type="molecule type" value="Genomic_DNA"/>
</dbReference>
<keyword evidence="1" id="KW-1133">Transmembrane helix</keyword>
<accession>A0A0F9IYY4</accession>
<keyword evidence="1" id="KW-0812">Transmembrane</keyword>
<evidence type="ECO:0000256" key="1">
    <source>
        <dbReference type="SAM" id="Phobius"/>
    </source>
</evidence>
<evidence type="ECO:0000313" key="3">
    <source>
        <dbReference type="EMBL" id="KKL98850.1"/>
    </source>
</evidence>
<comment type="caution">
    <text evidence="3">The sequence shown here is derived from an EMBL/GenBank/DDBJ whole genome shotgun (WGS) entry which is preliminary data.</text>
</comment>
<protein>
    <recommendedName>
        <fullName evidence="2">Glycine zipper domain-containing protein</fullName>
    </recommendedName>
</protein>